<keyword evidence="2" id="KW-0067">ATP-binding</keyword>
<keyword evidence="1" id="KW-0547">Nucleotide-binding</keyword>
<dbReference type="InterPro" id="IPR000719">
    <property type="entry name" value="Prot_kinase_dom"/>
</dbReference>
<keyword evidence="4" id="KW-1133">Transmembrane helix</keyword>
<protein>
    <recommendedName>
        <fullName evidence="5">Protein kinase domain-containing protein</fullName>
    </recommendedName>
</protein>
<dbReference type="SMART" id="SM00220">
    <property type="entry name" value="S_TKc"/>
    <property type="match status" value="1"/>
</dbReference>
<evidence type="ECO:0000256" key="4">
    <source>
        <dbReference type="SAM" id="Phobius"/>
    </source>
</evidence>
<name>A0ABN6TZ22_9NOCA</name>
<evidence type="ECO:0000259" key="5">
    <source>
        <dbReference type="PROSITE" id="PS50011"/>
    </source>
</evidence>
<dbReference type="InterPro" id="IPR011009">
    <property type="entry name" value="Kinase-like_dom_sf"/>
</dbReference>
<dbReference type="PROSITE" id="PS50011">
    <property type="entry name" value="PROTEIN_KINASE_DOM"/>
    <property type="match status" value="1"/>
</dbReference>
<dbReference type="Gene3D" id="1.10.510.10">
    <property type="entry name" value="Transferase(Phosphotransferase) domain 1"/>
    <property type="match status" value="1"/>
</dbReference>
<dbReference type="PANTHER" id="PTHR24346:SF30">
    <property type="entry name" value="MATERNAL EMBRYONIC LEUCINE ZIPPER KINASE"/>
    <property type="match status" value="1"/>
</dbReference>
<dbReference type="PANTHER" id="PTHR24346">
    <property type="entry name" value="MAP/MICROTUBULE AFFINITY-REGULATING KINASE"/>
    <property type="match status" value="1"/>
</dbReference>
<organism evidence="6 7">
    <name type="scientific">Nocardia sputorum</name>
    <dbReference type="NCBI Taxonomy" id="2984338"/>
    <lineage>
        <taxon>Bacteria</taxon>
        <taxon>Bacillati</taxon>
        <taxon>Actinomycetota</taxon>
        <taxon>Actinomycetes</taxon>
        <taxon>Mycobacteriales</taxon>
        <taxon>Nocardiaceae</taxon>
        <taxon>Nocardia</taxon>
    </lineage>
</organism>
<accession>A0ABN6TZ22</accession>
<evidence type="ECO:0000256" key="3">
    <source>
        <dbReference type="SAM" id="MobiDB-lite"/>
    </source>
</evidence>
<evidence type="ECO:0000256" key="1">
    <source>
        <dbReference type="ARBA" id="ARBA00022741"/>
    </source>
</evidence>
<dbReference type="SUPFAM" id="SSF56112">
    <property type="entry name" value="Protein kinase-like (PK-like)"/>
    <property type="match status" value="1"/>
</dbReference>
<feature type="transmembrane region" description="Helical" evidence="4">
    <location>
        <begin position="335"/>
        <end position="368"/>
    </location>
</feature>
<feature type="domain" description="Protein kinase" evidence="5">
    <location>
        <begin position="20"/>
        <end position="262"/>
    </location>
</feature>
<keyword evidence="4" id="KW-0812">Transmembrane</keyword>
<keyword evidence="4" id="KW-0472">Membrane</keyword>
<dbReference type="RefSeq" id="WP_281878196.1">
    <property type="nucleotide sequence ID" value="NZ_AP026978.1"/>
</dbReference>
<proteinExistence type="predicted"/>
<keyword evidence="7" id="KW-1185">Reference proteome</keyword>
<sequence>MNRRTPRGDSGTAGVLPAGFSAVELLDDDVVATVTAIADRDGREAVLTLAKAPAPDQGRTAFRRWAKGLLDISGGPHVARMIAADITADGRPFLIVESGPVLADHLDEHGPLSVRATRDLGIAIADALAAAHSVDIPHGALQPATILLVNDRAALAGFGMNAPGLAVAAAVDAYTPPEDLPAALAGRIVAGPAGDVYRLGVTLYVLLGGELPWQEALFDLAARSVALPEIPGVAAELVALLRAATTADPLARPSAAQLRDWLAGIVVDSEPRAIGAIPRELLTGSGVRKVGRRRAALLGAAGLGSGAVAGTLARHASPGMPAAPAPIALPNLAPVLPAAATAATGGLSIITVVAITVVTVTVGVVGAVTAPRILPDVFGGAQACDSVVGDRPYADVLADSVQFLNDNGYNFVFKFATEANARGSVDLPARTAAFVLEPPGRYQGEVRVEGDDLLLSGPVGGTAPGTWTRRSVATNPIARAVLGVPGIAAETLRTADPVERDGCDFTGQVDVGALRAATGQPAGTGRADFEAGIQDGTGELRYFNIRTGNPTQDIELKVERSASPSTPGDPGPTKSRTDLSGRWTNNQYSFLTNGSVAGLMIGDQPACRSTAVRSTGTTMDVQFDCLPGTQLPRTVAVHAELLDDEHLELTGNAALSGTYRLAS</sequence>
<dbReference type="Proteomes" id="UP001317870">
    <property type="component" value="Chromosome"/>
</dbReference>
<feature type="region of interest" description="Disordered" evidence="3">
    <location>
        <begin position="559"/>
        <end position="581"/>
    </location>
</feature>
<dbReference type="EMBL" id="AP026978">
    <property type="protein sequence ID" value="BDT98197.1"/>
    <property type="molecule type" value="Genomic_DNA"/>
</dbReference>
<evidence type="ECO:0000256" key="2">
    <source>
        <dbReference type="ARBA" id="ARBA00022840"/>
    </source>
</evidence>
<evidence type="ECO:0000313" key="7">
    <source>
        <dbReference type="Proteomes" id="UP001317870"/>
    </source>
</evidence>
<gene>
    <name evidence="6" type="ORF">IFM12276_12260</name>
</gene>
<evidence type="ECO:0000313" key="6">
    <source>
        <dbReference type="EMBL" id="BDT98197.1"/>
    </source>
</evidence>
<reference evidence="6 7" key="1">
    <citation type="submission" date="2022-11" db="EMBL/GenBank/DDBJ databases">
        <title>Genome Sequencing of Nocardia sp. ON39_IFM12276 and assembly.</title>
        <authorList>
            <person name="Shimojima M."/>
            <person name="Toyokawa M."/>
            <person name="Uesaka K."/>
        </authorList>
    </citation>
    <scope>NUCLEOTIDE SEQUENCE [LARGE SCALE GENOMIC DNA]</scope>
    <source>
        <strain evidence="6 7">IFM 12276</strain>
    </source>
</reference>
<dbReference type="Pfam" id="PF00069">
    <property type="entry name" value="Pkinase"/>
    <property type="match status" value="1"/>
</dbReference>